<dbReference type="InterPro" id="IPR005162">
    <property type="entry name" value="Retrotrans_gag_dom"/>
</dbReference>
<dbReference type="InterPro" id="IPR029472">
    <property type="entry name" value="Copia-like_N"/>
</dbReference>
<evidence type="ECO:0000313" key="7">
    <source>
        <dbReference type="RefSeq" id="XP_056866866.1"/>
    </source>
</evidence>
<dbReference type="RefSeq" id="XP_056852251.1">
    <property type="nucleotide sequence ID" value="XM_056996271.1"/>
</dbReference>
<dbReference type="KEGG" id="rsz:130512672"/>
<dbReference type="Pfam" id="PF03732">
    <property type="entry name" value="Retrotrans_gag"/>
    <property type="match status" value="1"/>
</dbReference>
<evidence type="ECO:0000259" key="2">
    <source>
        <dbReference type="Pfam" id="PF03732"/>
    </source>
</evidence>
<keyword evidence="4" id="KW-1185">Reference proteome</keyword>
<feature type="compositionally biased region" description="Polar residues" evidence="1">
    <location>
        <begin position="36"/>
        <end position="50"/>
    </location>
</feature>
<proteinExistence type="predicted"/>
<dbReference type="Pfam" id="PF14244">
    <property type="entry name" value="Retrotran_gag_3"/>
    <property type="match status" value="1"/>
</dbReference>
<name>A0A9W3CKZ7_RAPSA</name>
<dbReference type="RefSeq" id="XP_056853252.1">
    <property type="nucleotide sequence ID" value="XM_056997272.1"/>
</dbReference>
<feature type="region of interest" description="Disordered" evidence="1">
    <location>
        <begin position="270"/>
        <end position="289"/>
    </location>
</feature>
<dbReference type="RefSeq" id="XP_056866866.1">
    <property type="nucleotide sequence ID" value="XM_057010886.1"/>
</dbReference>
<feature type="region of interest" description="Disordered" evidence="1">
    <location>
        <begin position="1"/>
        <end position="63"/>
    </location>
</feature>
<feature type="domain" description="Retrotransposon Copia-like N-terminal" evidence="3">
    <location>
        <begin position="76"/>
        <end position="122"/>
    </location>
</feature>
<reference evidence="4" key="1">
    <citation type="journal article" date="2019" name="Database">
        <title>The radish genome database (RadishGD): an integrated information resource for radish genomics.</title>
        <authorList>
            <person name="Yu H.J."/>
            <person name="Baek S."/>
            <person name="Lee Y.J."/>
            <person name="Cho A."/>
            <person name="Mun J.H."/>
        </authorList>
    </citation>
    <scope>NUCLEOTIDE SEQUENCE [LARGE SCALE GENOMIC DNA]</scope>
    <source>
        <strain evidence="4">cv. WK10039</strain>
    </source>
</reference>
<dbReference type="KEGG" id="rsz:130501377"/>
<organism evidence="4 5">
    <name type="scientific">Raphanus sativus</name>
    <name type="common">Radish</name>
    <name type="synonym">Raphanus raphanistrum var. sativus</name>
    <dbReference type="NCBI Taxonomy" id="3726"/>
    <lineage>
        <taxon>Eukaryota</taxon>
        <taxon>Viridiplantae</taxon>
        <taxon>Streptophyta</taxon>
        <taxon>Embryophyta</taxon>
        <taxon>Tracheophyta</taxon>
        <taxon>Spermatophyta</taxon>
        <taxon>Magnoliopsida</taxon>
        <taxon>eudicotyledons</taxon>
        <taxon>Gunneridae</taxon>
        <taxon>Pentapetalae</taxon>
        <taxon>rosids</taxon>
        <taxon>malvids</taxon>
        <taxon>Brassicales</taxon>
        <taxon>Brassicaceae</taxon>
        <taxon>Brassiceae</taxon>
        <taxon>Raphanus</taxon>
    </lineage>
</organism>
<sequence>MGKRKCASKYRSSTPDRESPTHRDSSPASDLRREASGSSNRAANLPSSDNPAVIRSTKPFEVSNSPDNIHSPYFLHSSDHPGLVLASEALDGTNYSIWTIAMTTSLEAKNKLGFIDGSIAMPVDTDPFYKIWCRCNSMVKSWLLNSVSKQIYTSVLYFKAASDIWNDLHTRFHKSNLPRLYKLRHQLHSLRQGSMDLSSYHTKTQSLWEELNSLNAPAHTIEGLMAQNESNRVIDFLMGLNDSYDHIRSQILMKKSLPSLSEVFNILDQEDSQRSARTTSQTSVDASTFQVSSYGKPRPVCTHCKGVGHVVDRCYKIHGYPPGLKARGRTYPPKNTASQHGQASANAIISESPDVKQSTSVTANATSPIPSTLSSEQLQQFIAYFSAQLQDQSHTSTSNGLLPSPSAVSEACKATGSYTGVDDWQG</sequence>
<gene>
    <name evidence="5" type="primary">LOC130501377</name>
    <name evidence="6" type="synonym">LOC130502474</name>
    <name evidence="7" type="synonym">LOC130512672</name>
</gene>
<accession>A0A9W3CKZ7</accession>
<protein>
    <submittedName>
        <fullName evidence="5">Uncharacterized protein LOC130501377</fullName>
    </submittedName>
    <submittedName>
        <fullName evidence="6">Uncharacterized protein LOC130502474</fullName>
    </submittedName>
    <submittedName>
        <fullName evidence="7">Uncharacterized protein LOC130512672</fullName>
    </submittedName>
</protein>
<dbReference type="GeneID" id="130501377"/>
<evidence type="ECO:0000259" key="3">
    <source>
        <dbReference type="Pfam" id="PF14244"/>
    </source>
</evidence>
<feature type="compositionally biased region" description="Polar residues" evidence="1">
    <location>
        <begin position="333"/>
        <end position="344"/>
    </location>
</feature>
<dbReference type="Proteomes" id="UP000504610">
    <property type="component" value="Chromosome 5"/>
</dbReference>
<dbReference type="AlphaFoldDB" id="A0A9W3CKZ7"/>
<dbReference type="PANTHER" id="PTHR37610:SF97">
    <property type="entry name" value="RETROTRANSPOSON GAG DOMAIN-CONTAINING PROTEIN"/>
    <property type="match status" value="1"/>
</dbReference>
<feature type="compositionally biased region" description="Basic and acidic residues" evidence="1">
    <location>
        <begin position="14"/>
        <end position="35"/>
    </location>
</feature>
<feature type="region of interest" description="Disordered" evidence="1">
    <location>
        <begin position="325"/>
        <end position="344"/>
    </location>
</feature>
<dbReference type="KEGG" id="rsz:130502474"/>
<evidence type="ECO:0000313" key="5">
    <source>
        <dbReference type="RefSeq" id="XP_056852251.1"/>
    </source>
</evidence>
<dbReference type="PANTHER" id="PTHR37610">
    <property type="entry name" value="CCHC-TYPE DOMAIN-CONTAINING PROTEIN"/>
    <property type="match status" value="1"/>
</dbReference>
<reference evidence="5 6" key="2">
    <citation type="submission" date="2025-04" db="UniProtKB">
        <authorList>
            <consortium name="RefSeq"/>
        </authorList>
    </citation>
    <scope>IDENTIFICATION</scope>
    <source>
        <tissue evidence="5 6">Leaf</tissue>
    </source>
</reference>
<evidence type="ECO:0000313" key="6">
    <source>
        <dbReference type="RefSeq" id="XP_056853252.1"/>
    </source>
</evidence>
<dbReference type="OrthoDB" id="1103777at2759"/>
<evidence type="ECO:0000313" key="4">
    <source>
        <dbReference type="Proteomes" id="UP000504610"/>
    </source>
</evidence>
<evidence type="ECO:0000256" key="1">
    <source>
        <dbReference type="SAM" id="MobiDB-lite"/>
    </source>
</evidence>
<feature type="domain" description="Retrotransposon gag" evidence="2">
    <location>
        <begin position="140"/>
        <end position="213"/>
    </location>
</feature>